<evidence type="ECO:0000313" key="4">
    <source>
        <dbReference type="EMBL" id="REI42648.1"/>
    </source>
</evidence>
<evidence type="ECO:0000256" key="1">
    <source>
        <dbReference type="PROSITE-ProRule" id="PRU00169"/>
    </source>
</evidence>
<keyword evidence="5" id="KW-1185">Reference proteome</keyword>
<proteinExistence type="predicted"/>
<dbReference type="Proteomes" id="UP000263486">
    <property type="component" value="Unassembled WGS sequence"/>
</dbReference>
<feature type="domain" description="HTH LytTR-type" evidence="3">
    <location>
        <begin position="133"/>
        <end position="237"/>
    </location>
</feature>
<dbReference type="RefSeq" id="WP_114641272.1">
    <property type="nucleotide sequence ID" value="NZ_JAACIO010000003.1"/>
</dbReference>
<gene>
    <name evidence="4" type="ORF">DYH56_02455</name>
</gene>
<dbReference type="PROSITE" id="PS50110">
    <property type="entry name" value="RESPONSE_REGULATORY"/>
    <property type="match status" value="1"/>
</dbReference>
<organism evidence="4 5">
    <name type="scientific">Psychrilyobacter piezotolerans</name>
    <dbReference type="NCBI Taxonomy" id="2293438"/>
    <lineage>
        <taxon>Bacteria</taxon>
        <taxon>Fusobacteriati</taxon>
        <taxon>Fusobacteriota</taxon>
        <taxon>Fusobacteriia</taxon>
        <taxon>Fusobacteriales</taxon>
        <taxon>Fusobacteriaceae</taxon>
        <taxon>Psychrilyobacter</taxon>
    </lineage>
</organism>
<dbReference type="InterPro" id="IPR001789">
    <property type="entry name" value="Sig_transdc_resp-reg_receiver"/>
</dbReference>
<dbReference type="EMBL" id="QUAJ01000003">
    <property type="protein sequence ID" value="REI42648.1"/>
    <property type="molecule type" value="Genomic_DNA"/>
</dbReference>
<accession>A0ABX9KJM4</accession>
<evidence type="ECO:0000313" key="5">
    <source>
        <dbReference type="Proteomes" id="UP000263486"/>
    </source>
</evidence>
<dbReference type="Pfam" id="PF00072">
    <property type="entry name" value="Response_reg"/>
    <property type="match status" value="1"/>
</dbReference>
<dbReference type="PANTHER" id="PTHR37299">
    <property type="entry name" value="TRANSCRIPTIONAL REGULATOR-RELATED"/>
    <property type="match status" value="1"/>
</dbReference>
<feature type="modified residue" description="4-aspartylphosphate" evidence="1">
    <location>
        <position position="53"/>
    </location>
</feature>
<reference evidence="4 5" key="1">
    <citation type="submission" date="2018-08" db="EMBL/GenBank/DDBJ databases">
        <title>Draft genome sequence of Psychrilyobacter sp. strain SD5 isolated from Black Sea water.</title>
        <authorList>
            <person name="Yadav S."/>
            <person name="Villanueva L."/>
            <person name="Damste J.S.S."/>
        </authorList>
    </citation>
    <scope>NUCLEOTIDE SEQUENCE [LARGE SCALE GENOMIC DNA]</scope>
    <source>
        <strain evidence="4 5">SD5</strain>
    </source>
</reference>
<dbReference type="SMART" id="SM00850">
    <property type="entry name" value="LytTR"/>
    <property type="match status" value="1"/>
</dbReference>
<dbReference type="PANTHER" id="PTHR37299:SF1">
    <property type="entry name" value="STAGE 0 SPORULATION PROTEIN A HOMOLOG"/>
    <property type="match status" value="1"/>
</dbReference>
<feature type="domain" description="Response regulatory" evidence="2">
    <location>
        <begin position="2"/>
        <end position="116"/>
    </location>
</feature>
<dbReference type="Gene3D" id="3.40.50.2300">
    <property type="match status" value="1"/>
</dbReference>
<protein>
    <submittedName>
        <fullName evidence="4">Response regulator</fullName>
    </submittedName>
</protein>
<dbReference type="PROSITE" id="PS50930">
    <property type="entry name" value="HTH_LYTTR"/>
    <property type="match status" value="1"/>
</dbReference>
<dbReference type="SUPFAM" id="SSF52172">
    <property type="entry name" value="CheY-like"/>
    <property type="match status" value="1"/>
</dbReference>
<name>A0ABX9KJM4_9FUSO</name>
<dbReference type="InterPro" id="IPR007492">
    <property type="entry name" value="LytTR_DNA-bd_dom"/>
</dbReference>
<evidence type="ECO:0000259" key="3">
    <source>
        <dbReference type="PROSITE" id="PS50930"/>
    </source>
</evidence>
<keyword evidence="1" id="KW-0597">Phosphoprotein</keyword>
<dbReference type="InterPro" id="IPR046947">
    <property type="entry name" value="LytR-like"/>
</dbReference>
<evidence type="ECO:0000259" key="2">
    <source>
        <dbReference type="PROSITE" id="PS50110"/>
    </source>
</evidence>
<dbReference type="InterPro" id="IPR011006">
    <property type="entry name" value="CheY-like_superfamily"/>
</dbReference>
<sequence>MKCIIIDDEYPARMELRYFIEKYEELEIVGEFEDSMSALSFFEQNSVDVIFLDINMPNMNGMVLAKLISKFETKPQIIFITAYGEYAVDAFSIKAFDYILKPYSEERIIKTLDSLIEKNIAEKPKEGKNISRLTLWKGEKMYVLSLDQVYIFEACERETKVYARGEIYFSKQKISDLEGELPDIFFRTHRSYIVNINKIKEIIPWFNSTYNLKIEDLEIEVPVSRNKIKEFRTLLNIK</sequence>
<comment type="caution">
    <text evidence="4">The sequence shown here is derived from an EMBL/GenBank/DDBJ whole genome shotgun (WGS) entry which is preliminary data.</text>
</comment>
<dbReference type="SMART" id="SM00448">
    <property type="entry name" value="REC"/>
    <property type="match status" value="1"/>
</dbReference>
<dbReference type="Gene3D" id="2.20.25.10">
    <property type="match status" value="1"/>
</dbReference>
<dbReference type="Gene3D" id="2.40.50.40">
    <property type="match status" value="1"/>
</dbReference>
<dbReference type="CDD" id="cd17532">
    <property type="entry name" value="REC_LytTR_AlgR-like"/>
    <property type="match status" value="1"/>
</dbReference>
<dbReference type="Pfam" id="PF04397">
    <property type="entry name" value="LytTR"/>
    <property type="match status" value="1"/>
</dbReference>